<dbReference type="InterPro" id="IPR016024">
    <property type="entry name" value="ARM-type_fold"/>
</dbReference>
<organism evidence="14 15">
    <name type="scientific">Oncorhynchus tshawytscha</name>
    <name type="common">Chinook salmon</name>
    <name type="synonym">Salmo tshawytscha</name>
    <dbReference type="NCBI Taxonomy" id="74940"/>
    <lineage>
        <taxon>Eukaryota</taxon>
        <taxon>Metazoa</taxon>
        <taxon>Chordata</taxon>
        <taxon>Craniata</taxon>
        <taxon>Vertebrata</taxon>
        <taxon>Euteleostomi</taxon>
        <taxon>Actinopterygii</taxon>
        <taxon>Neopterygii</taxon>
        <taxon>Teleostei</taxon>
        <taxon>Protacanthopterygii</taxon>
        <taxon>Salmoniformes</taxon>
        <taxon>Salmonidae</taxon>
        <taxon>Salmoninae</taxon>
        <taxon>Oncorhynchus</taxon>
    </lineage>
</organism>
<evidence type="ECO:0000313" key="14">
    <source>
        <dbReference type="Ensembl" id="ENSOTSP00005130505.1"/>
    </source>
</evidence>
<evidence type="ECO:0000259" key="13">
    <source>
        <dbReference type="SMART" id="SM00913"/>
    </source>
</evidence>
<protein>
    <recommendedName>
        <fullName evidence="9">Transportin-1</fullName>
    </recommendedName>
    <alternativeName>
        <fullName evidence="10">Importin beta-2</fullName>
    </alternativeName>
    <alternativeName>
        <fullName evidence="11">Karyopherin beta-2</fullName>
    </alternativeName>
</protein>
<dbReference type="GO" id="GO:0031267">
    <property type="term" value="F:small GTPase binding"/>
    <property type="evidence" value="ECO:0007669"/>
    <property type="project" value="InterPro"/>
</dbReference>
<dbReference type="FunFam" id="1.25.10.10:FF:000028">
    <property type="entry name" value="Transportin-1 isoform 1"/>
    <property type="match status" value="1"/>
</dbReference>
<dbReference type="PANTHER" id="PTHR10527">
    <property type="entry name" value="IMPORTIN BETA"/>
    <property type="match status" value="1"/>
</dbReference>
<reference evidence="14" key="3">
    <citation type="submission" date="2025-09" db="UniProtKB">
        <authorList>
            <consortium name="Ensembl"/>
        </authorList>
    </citation>
    <scope>IDENTIFICATION</scope>
</reference>
<dbReference type="InterPro" id="IPR001494">
    <property type="entry name" value="Importin-beta_N"/>
</dbReference>
<feature type="domain" description="Importin N-terminal" evidence="13">
    <location>
        <begin position="33"/>
        <end position="101"/>
    </location>
</feature>
<sequence>RRMEWQPDEQGLQQVLQLLKDSQSPDTATQRAVQEKLEQLNQFPDFNNYLIFVLTSLKSEDEPTRSLSGLILKNNVKAHYQNFPPLVADFIKRECLNNIGDPSPLIRATIGILITTIASKGELQTWPELLPQLCNLLNSEDYNTCEGSFGALQKICEDSSELLDSDALNRPLNIMIPKFLQFFKHCSPKIRSHAIACVNQFISSRAQALMDHIDTFIESLFALAGDEDCEVRKNVCRALVMLLEVRIDRLIPHMHSIIQYMLQRTQDPDENVSLEACEFWLTLAEQPVCKEALSGHLVQLIPILVNGMKYSEIDIILLKGDVEEEDDTVPDSEQDIKPRFHKSRTVTLQHEGGEGEEGEDHDDDDDDDDTLSDWNLRKCSAAALDVLANVFRDELLPHLLPLLKGLLFHPDWVVKESGILVLGAIAEGCMQGMVPYLPELMPHLIQCLCDKKALVRSIACWTLSRYAHWVVSQPPDSHLKPLMTELLKRILDGNKRVQEAACSAFATLEEEACTELVPYLSFILDTLVFAFGKYQHKNLLILYDAIGTLADSVGHHLNQPEYIEKLMPPLIAKWNELKDEDKDLFPLLECLSSVATALQSGFLPYCEPVYQRCVTLVQKTLAQAMLPPITTSTLLGRLSTRCWNITAITASTLLGRLSTRCWNITAITASTLLGRLSTRCWNITAITASTLLGRLSTRCSSHLLPAITIGRLGYVCPQEVAPMLQQFIRPWCTSLRNIRDNEEKDSAFRGICMMIGVNPGGVVQDFIFFCDAVASWVSPKDDLRDMFYKILHGFKDQVGEENWQQFSEQFPPQLKERLSACYGV</sequence>
<dbReference type="InterPro" id="IPR040122">
    <property type="entry name" value="Importin_beta"/>
</dbReference>
<dbReference type="Pfam" id="PF13513">
    <property type="entry name" value="HEAT_EZ"/>
    <property type="match status" value="1"/>
</dbReference>
<dbReference type="GO" id="GO:0006606">
    <property type="term" value="P:protein import into nucleus"/>
    <property type="evidence" value="ECO:0007669"/>
    <property type="project" value="InterPro"/>
</dbReference>
<reference evidence="15" key="1">
    <citation type="journal article" date="2018" name="PLoS ONE">
        <title>Chinook salmon (Oncorhynchus tshawytscha) genome and transcriptome.</title>
        <authorList>
            <person name="Christensen K.A."/>
            <person name="Leong J.S."/>
            <person name="Sakhrani D."/>
            <person name="Biagi C.A."/>
            <person name="Minkley D.R."/>
            <person name="Withler R.E."/>
            <person name="Rondeau E.B."/>
            <person name="Koop B.F."/>
            <person name="Devlin R.H."/>
        </authorList>
    </citation>
    <scope>NUCLEOTIDE SEQUENCE [LARGE SCALE GENOMIC DNA]</scope>
</reference>
<gene>
    <name evidence="14" type="primary">LOC112241492</name>
</gene>
<dbReference type="GO" id="GO:0031981">
    <property type="term" value="C:nuclear lumen"/>
    <property type="evidence" value="ECO:0007669"/>
    <property type="project" value="UniProtKB-ARBA"/>
</dbReference>
<evidence type="ECO:0000256" key="6">
    <source>
        <dbReference type="ARBA" id="ARBA00022927"/>
    </source>
</evidence>
<dbReference type="AlphaFoldDB" id="A0AAZ3QQH1"/>
<dbReference type="Gene3D" id="1.25.10.10">
    <property type="entry name" value="Leucine-rich Repeat Variant"/>
    <property type="match status" value="2"/>
</dbReference>
<dbReference type="SMART" id="SM00913">
    <property type="entry name" value="IBN_N"/>
    <property type="match status" value="1"/>
</dbReference>
<evidence type="ECO:0000256" key="12">
    <source>
        <dbReference type="SAM" id="MobiDB-lite"/>
    </source>
</evidence>
<dbReference type="GeneTree" id="ENSGT00940000156708"/>
<dbReference type="Proteomes" id="UP000694402">
    <property type="component" value="Unassembled WGS sequence"/>
</dbReference>
<evidence type="ECO:0000256" key="4">
    <source>
        <dbReference type="ARBA" id="ARBA00022490"/>
    </source>
</evidence>
<reference evidence="14" key="2">
    <citation type="submission" date="2025-08" db="UniProtKB">
        <authorList>
            <consortium name="Ensembl"/>
        </authorList>
    </citation>
    <scope>IDENTIFICATION</scope>
</reference>
<evidence type="ECO:0000256" key="7">
    <source>
        <dbReference type="ARBA" id="ARBA00023242"/>
    </source>
</evidence>
<keyword evidence="3" id="KW-0813">Transport</keyword>
<evidence type="ECO:0000256" key="2">
    <source>
        <dbReference type="ARBA" id="ARBA00004496"/>
    </source>
</evidence>
<evidence type="ECO:0000256" key="3">
    <source>
        <dbReference type="ARBA" id="ARBA00022448"/>
    </source>
</evidence>
<evidence type="ECO:0000256" key="5">
    <source>
        <dbReference type="ARBA" id="ARBA00022737"/>
    </source>
</evidence>
<proteinExistence type="inferred from homology"/>
<dbReference type="SUPFAM" id="SSF48371">
    <property type="entry name" value="ARM repeat"/>
    <property type="match status" value="1"/>
</dbReference>
<evidence type="ECO:0000256" key="11">
    <source>
        <dbReference type="ARBA" id="ARBA00080641"/>
    </source>
</evidence>
<evidence type="ECO:0000256" key="10">
    <source>
        <dbReference type="ARBA" id="ARBA00076938"/>
    </source>
</evidence>
<name>A0AAZ3QQH1_ONCTS</name>
<feature type="compositionally biased region" description="Acidic residues" evidence="12">
    <location>
        <begin position="354"/>
        <end position="370"/>
    </location>
</feature>
<evidence type="ECO:0000313" key="15">
    <source>
        <dbReference type="Proteomes" id="UP000694402"/>
    </source>
</evidence>
<keyword evidence="5" id="KW-0677">Repeat</keyword>
<feature type="region of interest" description="Disordered" evidence="12">
    <location>
        <begin position="327"/>
        <end position="370"/>
    </location>
</feature>
<accession>A0AAZ3QQH1</accession>
<keyword evidence="4" id="KW-0963">Cytoplasm</keyword>
<comment type="similarity">
    <text evidence="8">Belongs to the importin beta family. Importin beta-2 subfamily.</text>
</comment>
<comment type="subcellular location">
    <subcellularLocation>
        <location evidence="2">Cytoplasm</location>
    </subcellularLocation>
    <subcellularLocation>
        <location evidence="1">Nucleus</location>
    </subcellularLocation>
</comment>
<keyword evidence="6" id="KW-0653">Protein transport</keyword>
<dbReference type="Ensembl" id="ENSOTST00005116818.1">
    <property type="protein sequence ID" value="ENSOTSP00005130505.1"/>
    <property type="gene ID" value="ENSOTSG00005063578.1"/>
</dbReference>
<keyword evidence="15" id="KW-1185">Reference proteome</keyword>
<evidence type="ECO:0000256" key="9">
    <source>
        <dbReference type="ARBA" id="ARBA00067327"/>
    </source>
</evidence>
<evidence type="ECO:0000256" key="8">
    <source>
        <dbReference type="ARBA" id="ARBA00038423"/>
    </source>
</evidence>
<evidence type="ECO:0000256" key="1">
    <source>
        <dbReference type="ARBA" id="ARBA00004123"/>
    </source>
</evidence>
<dbReference type="GO" id="GO:0005737">
    <property type="term" value="C:cytoplasm"/>
    <property type="evidence" value="ECO:0007669"/>
    <property type="project" value="UniProtKB-SubCell"/>
</dbReference>
<dbReference type="InterPro" id="IPR011989">
    <property type="entry name" value="ARM-like"/>
</dbReference>
<dbReference type="Pfam" id="PF03810">
    <property type="entry name" value="IBN_N"/>
    <property type="match status" value="1"/>
</dbReference>
<keyword evidence="7" id="KW-0539">Nucleus</keyword>